<evidence type="ECO:0000313" key="3">
    <source>
        <dbReference type="Proteomes" id="UP000528432"/>
    </source>
</evidence>
<sequence>MNLNINKLKRKLPLFFFLVFTQIFGSILGFYISQKINNGINVFSNLKMFCVKFQHNILPYVLLINIPIVSIIVLNFKKHEK</sequence>
<gene>
    <name evidence="2" type="ORF">HMJ28_03030</name>
</gene>
<name>A0A7Y3XXV4_CLOCO</name>
<dbReference type="EMBL" id="JABFIF010000003">
    <property type="protein sequence ID" value="NOH15368.1"/>
    <property type="molecule type" value="Genomic_DNA"/>
</dbReference>
<dbReference type="GeneID" id="70576458"/>
<dbReference type="AlphaFoldDB" id="A0A7Y3XXV4"/>
<proteinExistence type="predicted"/>
<organism evidence="2 3">
    <name type="scientific">Clostridium cochlearium</name>
    <dbReference type="NCBI Taxonomy" id="1494"/>
    <lineage>
        <taxon>Bacteria</taxon>
        <taxon>Bacillati</taxon>
        <taxon>Bacillota</taxon>
        <taxon>Clostridia</taxon>
        <taxon>Eubacteriales</taxon>
        <taxon>Clostridiaceae</taxon>
        <taxon>Clostridium</taxon>
    </lineage>
</organism>
<accession>A0A7Y3XXV4</accession>
<evidence type="ECO:0000256" key="1">
    <source>
        <dbReference type="SAM" id="Phobius"/>
    </source>
</evidence>
<keyword evidence="1" id="KW-1133">Transmembrane helix</keyword>
<feature type="transmembrane region" description="Helical" evidence="1">
    <location>
        <begin position="12"/>
        <end position="32"/>
    </location>
</feature>
<dbReference type="RefSeq" id="WP_095177378.1">
    <property type="nucleotide sequence ID" value="NZ_CP173238.1"/>
</dbReference>
<feature type="transmembrane region" description="Helical" evidence="1">
    <location>
        <begin position="57"/>
        <end position="76"/>
    </location>
</feature>
<keyword evidence="1" id="KW-0812">Transmembrane</keyword>
<keyword evidence="1" id="KW-0472">Membrane</keyword>
<protein>
    <submittedName>
        <fullName evidence="2">Uncharacterized protein</fullName>
    </submittedName>
</protein>
<dbReference type="Proteomes" id="UP000528432">
    <property type="component" value="Unassembled WGS sequence"/>
</dbReference>
<reference evidence="2 3" key="1">
    <citation type="submission" date="2020-05" db="EMBL/GenBank/DDBJ databases">
        <title>Draft genome sequence of Clostridium cochlearium strain AGROS13 isolated from a sheep dairy farm in New Zealand.</title>
        <authorList>
            <person name="Gupta T.B."/>
            <person name="Jauregui R."/>
            <person name="Risson A.N."/>
            <person name="Brightwell G."/>
            <person name="Maclean P."/>
        </authorList>
    </citation>
    <scope>NUCLEOTIDE SEQUENCE [LARGE SCALE GENOMIC DNA]</scope>
    <source>
        <strain evidence="2 3">AGROS13</strain>
    </source>
</reference>
<evidence type="ECO:0000313" key="2">
    <source>
        <dbReference type="EMBL" id="NOH15368.1"/>
    </source>
</evidence>
<comment type="caution">
    <text evidence="2">The sequence shown here is derived from an EMBL/GenBank/DDBJ whole genome shotgun (WGS) entry which is preliminary data.</text>
</comment>